<dbReference type="RefSeq" id="WP_115920787.1">
    <property type="nucleotide sequence ID" value="NZ_BJYH01000019.1"/>
</dbReference>
<organism evidence="3 4">
    <name type="scientific">Chryseobacterium rhizosphaerae</name>
    <dbReference type="NCBI Taxonomy" id="395937"/>
    <lineage>
        <taxon>Bacteria</taxon>
        <taxon>Pseudomonadati</taxon>
        <taxon>Bacteroidota</taxon>
        <taxon>Flavobacteriia</taxon>
        <taxon>Flavobacteriales</taxon>
        <taxon>Weeksellaceae</taxon>
        <taxon>Chryseobacterium group</taxon>
        <taxon>Chryseobacterium</taxon>
    </lineage>
</organism>
<comment type="caution">
    <text evidence="3">The sequence shown here is derived from an EMBL/GenBank/DDBJ whole genome shotgun (WGS) entry which is preliminary data.</text>
</comment>
<feature type="signal peptide" evidence="1">
    <location>
        <begin position="1"/>
        <end position="18"/>
    </location>
</feature>
<proteinExistence type="predicted"/>
<sequence length="1204" mass="137491">MKKIITIFNILLICVLHAQATQLNHLDNYFYTASFLDKDTLRKSETIHYLDELGRPKQLISLKHSPLGSDVVTHIEYDQFGRKVKNYLPVPQPGTLNGNIYPYSSVTSSSLYGNEKIYYEKILENSPLNRLQQQILPGNDWASHPVTTDYNLNIADAVRKFTPSTTWQDGASITKIIDIGLYPDKQLYKSILKDEDNNETTIFKNNEGQIVLVRKLLNATEKADTYYIYNEYNQLAFILPPLASIRSDISTNIIKQNELCYQYKYDDQNRMVEKKLPGRDLDYFIYDKQNRVIATQDGNLRNKGQWLYTKYDKFGRVAITGISTGSTRALEQGSANTSGSNNVTRINSVFFNRQGMDVYYDNPDATYPDSSKWVTLLTLNYYDTYPTYSFNPAFPGSIIGQNTLTDSSASSSRSTKSLPVMNLIKNIENDDWTKNYIYYDKEGRLIGSYSINHLGGYTRNESKLDFAGIVKETNIFHKRAESDTEIKINENFLYDDQNRLKKHYHQVDNQPKELLSEVTYNELSEAINKKVGGNSSSGTLQSIDYSYNIHGWLTKINDPTDLAGKLFGYHIKYQNPEKENLAPKKFNGNITEVDWKTSNDQVLRRYGYQYDKNDRLKKAVFQEPNADIPVNEYYNEDLIYDINGNITRLNRYQKPESGTTPQQIDGLNYTYNGNILLRIFDTTGNFDGFRDDVSPGGYDSTDDFAYDSNGNMIRDDNKQIGSIAYNHLDLPTKITFPKNNSISYIYAADGTKLKKIRAIYYAGGSTEYETTDYLDGFQYIQNSSDFPSKPKLLFFPTAEGYYNKNINTNPYAPPIPAYVYQYKDQVGNVRLNFYKNLDTNTVTIDNENNYYPFGLEHKKYNNNPGFANYQYKFQEQELQKETGWYSFKWRNYDPAVGRFFNTDPLSERFSHQSHYNFSENRVVDAVELEGLEAYVLAGGDMMINGLSLLQSEYAIGADGVRNIAGINLGTFPAKTSFWSAIGSSLSEYSSGIGDGFTNYYTSTWNTFRHPIDTFNNLKNTEPDPFTHIVEPLLNVFSGYQYEVQRDNYLNFMDAANGNFHSPGQRLGDKLGELSLTAAGTAVGKVGKLGNLGKIRGNATLYRNFGWNELSSLKESGGKFSIHPNQFQGKQFWVGESGMEMWTNSSMAKPFTAKIKIPKSFVTPGHKNFIFMESEMIIDGFPGGTVLKENLKKFNSAIKVEWIRY</sequence>
<evidence type="ECO:0000313" key="4">
    <source>
        <dbReference type="Proteomes" id="UP000256491"/>
    </source>
</evidence>
<keyword evidence="4" id="KW-1185">Reference proteome</keyword>
<dbReference type="PANTHER" id="PTHR32305:SF15">
    <property type="entry name" value="PROTEIN RHSA-RELATED"/>
    <property type="match status" value="1"/>
</dbReference>
<name>A0ABX9IEH1_9FLAO</name>
<dbReference type="InterPro" id="IPR050708">
    <property type="entry name" value="T6SS_VgrG/RHS"/>
</dbReference>
<evidence type="ECO:0000256" key="1">
    <source>
        <dbReference type="SAM" id="SignalP"/>
    </source>
</evidence>
<accession>A0ABX9IEH1</accession>
<dbReference type="NCBIfam" id="TIGR03696">
    <property type="entry name" value="Rhs_assc_core"/>
    <property type="match status" value="1"/>
</dbReference>
<evidence type="ECO:0000259" key="2">
    <source>
        <dbReference type="Pfam" id="PF20041"/>
    </source>
</evidence>
<protein>
    <submittedName>
        <fullName evidence="3">RHS repeat-associated core domain-containing protein</fullName>
    </submittedName>
</protein>
<dbReference type="Gene3D" id="2.180.10.10">
    <property type="entry name" value="RHS repeat-associated core"/>
    <property type="match status" value="1"/>
</dbReference>
<dbReference type="PANTHER" id="PTHR32305">
    <property type="match status" value="1"/>
</dbReference>
<dbReference type="Pfam" id="PF20041">
    <property type="entry name" value="DUF6443"/>
    <property type="match status" value="1"/>
</dbReference>
<feature type="chain" id="PRO_5045856297" evidence="1">
    <location>
        <begin position="19"/>
        <end position="1204"/>
    </location>
</feature>
<keyword evidence="1" id="KW-0732">Signal</keyword>
<feature type="domain" description="DUF6443" evidence="2">
    <location>
        <begin position="38"/>
        <end position="150"/>
    </location>
</feature>
<dbReference type="InterPro" id="IPR022385">
    <property type="entry name" value="Rhs_assc_core"/>
</dbReference>
<dbReference type="EMBL" id="QNUF01000038">
    <property type="protein sequence ID" value="REC70819.1"/>
    <property type="molecule type" value="Genomic_DNA"/>
</dbReference>
<gene>
    <name evidence="3" type="ORF">DRF57_21565</name>
</gene>
<dbReference type="Proteomes" id="UP000256491">
    <property type="component" value="Unassembled WGS sequence"/>
</dbReference>
<reference evidence="3 4" key="1">
    <citation type="journal article" date="2010" name="Syst. Appl. Microbiol.">
        <title>Four new species of Chryseobacterium from the rhizosphere of coastal sand dune plants, Chryseobacterium elymi sp. nov., Chryseobacterium hagamense sp. nov., Chryseobacterium lathyri sp. nov. and Chryseobacterium rhizosphaerae sp. nov.</title>
        <authorList>
            <person name="Cho S.H."/>
            <person name="Lee K.S."/>
            <person name="Shin D.S."/>
            <person name="Han J.H."/>
            <person name="Park K.S."/>
            <person name="Lee C.H."/>
            <person name="Park K.H."/>
            <person name="Kim S.B."/>
        </authorList>
    </citation>
    <scope>NUCLEOTIDE SEQUENCE [LARGE SCALE GENOMIC DNA]</scope>
    <source>
        <strain evidence="3 4">KCTC 22548</strain>
    </source>
</reference>
<dbReference type="InterPro" id="IPR045619">
    <property type="entry name" value="DUF6443"/>
</dbReference>
<evidence type="ECO:0000313" key="3">
    <source>
        <dbReference type="EMBL" id="REC70819.1"/>
    </source>
</evidence>